<dbReference type="Proteomes" id="UP000005317">
    <property type="component" value="Unassembled WGS sequence"/>
</dbReference>
<feature type="domain" description="NAD-dependent epimerase/dehydratase" evidence="3">
    <location>
        <begin position="5"/>
        <end position="214"/>
    </location>
</feature>
<dbReference type="InterPro" id="IPR036291">
    <property type="entry name" value="NAD(P)-bd_dom_sf"/>
</dbReference>
<keyword evidence="5" id="KW-1185">Reference proteome</keyword>
<dbReference type="SUPFAM" id="SSF51735">
    <property type="entry name" value="NAD(P)-binding Rossmann-fold domains"/>
    <property type="match status" value="1"/>
</dbReference>
<evidence type="ECO:0000313" key="5">
    <source>
        <dbReference type="Proteomes" id="UP000005317"/>
    </source>
</evidence>
<sequence>MKKRVLVTGGQGFTGRYLVNQLLQAGDEVFVLKADIYDAEALLQEVRGILPTHVVHLAGISFTPEGKDINVYKVHVIGSENLLKACRELGSLVRKVILVSSSHVYGDRSDGEPINEHVCPAPSTHYAISKYGMECVAIKYAEILPILIVRPFNYTGCRQMGHFLVPKLVRHFRLREPEMELGNIGVARDFSDVRWVAQVYSALLDSKHEGMVNVCSGRAISIRYMLDYLSQKTGHTPKLRQRDELMRQEGGVQVGDRSRLDNWVGIEPYRFEDTLDWMLSG</sequence>
<evidence type="ECO:0000259" key="3">
    <source>
        <dbReference type="Pfam" id="PF01370"/>
    </source>
</evidence>
<dbReference type="Gene3D" id="3.40.50.720">
    <property type="entry name" value="NAD(P)-binding Rossmann-like Domain"/>
    <property type="match status" value="1"/>
</dbReference>
<name>A0A656HCX4_THINJ</name>
<evidence type="ECO:0000256" key="2">
    <source>
        <dbReference type="ARBA" id="ARBA00007637"/>
    </source>
</evidence>
<proteinExistence type="inferred from homology"/>
<dbReference type="EMBL" id="JH651384">
    <property type="protein sequence ID" value="EIJ34267.1"/>
    <property type="molecule type" value="Genomic_DNA"/>
</dbReference>
<comment type="similarity">
    <text evidence="2">Belongs to the NAD(P)-dependent epimerase/dehydratase family.</text>
</comment>
<evidence type="ECO:0000256" key="1">
    <source>
        <dbReference type="ARBA" id="ARBA00005125"/>
    </source>
</evidence>
<accession>A0A656HCX4</accession>
<evidence type="ECO:0000313" key="4">
    <source>
        <dbReference type="EMBL" id="EIJ34267.1"/>
    </source>
</evidence>
<dbReference type="Pfam" id="PF01370">
    <property type="entry name" value="Epimerase"/>
    <property type="match status" value="1"/>
</dbReference>
<comment type="pathway">
    <text evidence="1">Bacterial outer membrane biogenesis; LPS O-antigen biosynthesis.</text>
</comment>
<gene>
    <name evidence="4" type="ORF">Thini_1684</name>
</gene>
<dbReference type="InterPro" id="IPR001509">
    <property type="entry name" value="Epimerase_deHydtase"/>
</dbReference>
<dbReference type="Gene3D" id="3.90.25.10">
    <property type="entry name" value="UDP-galactose 4-epimerase, domain 1"/>
    <property type="match status" value="1"/>
</dbReference>
<reference evidence="5" key="1">
    <citation type="journal article" date="2011" name="Stand. Genomic Sci.">
        <title>Genome sequence of the filamentous, gliding Thiothrix nivea neotype strain (JP2(T)).</title>
        <authorList>
            <person name="Lapidus A."/>
            <person name="Nolan M."/>
            <person name="Lucas S."/>
            <person name="Glavina Del Rio T."/>
            <person name="Tice H."/>
            <person name="Cheng J.F."/>
            <person name="Tapia R."/>
            <person name="Han C."/>
            <person name="Goodwin L."/>
            <person name="Pitluck S."/>
            <person name="Liolios K."/>
            <person name="Pagani I."/>
            <person name="Ivanova N."/>
            <person name="Huntemann M."/>
            <person name="Mavromatis K."/>
            <person name="Mikhailova N."/>
            <person name="Pati A."/>
            <person name="Chen A."/>
            <person name="Palaniappan K."/>
            <person name="Land M."/>
            <person name="Brambilla E.M."/>
            <person name="Rohde M."/>
            <person name="Abt B."/>
            <person name="Verbarg S."/>
            <person name="Goker M."/>
            <person name="Bristow J."/>
            <person name="Eisen J.A."/>
            <person name="Markowitz V."/>
            <person name="Hugenholtz P."/>
            <person name="Kyrpides N.C."/>
            <person name="Klenk H.P."/>
            <person name="Woyke T."/>
        </authorList>
    </citation>
    <scope>NUCLEOTIDE SEQUENCE [LARGE SCALE GENOMIC DNA]</scope>
    <source>
        <strain evidence="5">ATCC 35100 / DSM 5205 / JP2</strain>
    </source>
</reference>
<dbReference type="AlphaFoldDB" id="A0A656HCX4"/>
<dbReference type="PANTHER" id="PTHR43000">
    <property type="entry name" value="DTDP-D-GLUCOSE 4,6-DEHYDRATASE-RELATED"/>
    <property type="match status" value="1"/>
</dbReference>
<protein>
    <submittedName>
        <fullName evidence="4">NAD-dependent epimerase/dehydratase</fullName>
    </submittedName>
</protein>
<organism evidence="4 5">
    <name type="scientific">Thiothrix nivea (strain ATCC 35100 / DSM 5205 / JP2)</name>
    <dbReference type="NCBI Taxonomy" id="870187"/>
    <lineage>
        <taxon>Bacteria</taxon>
        <taxon>Pseudomonadati</taxon>
        <taxon>Pseudomonadota</taxon>
        <taxon>Gammaproteobacteria</taxon>
        <taxon>Thiotrichales</taxon>
        <taxon>Thiotrichaceae</taxon>
        <taxon>Thiothrix</taxon>
    </lineage>
</organism>